<name>A0A975GVY3_9CAUL</name>
<protein>
    <submittedName>
        <fullName evidence="2">Uncharacterized protein</fullName>
    </submittedName>
</protein>
<organism evidence="2 3">
    <name type="scientific">Brevundimonas goettingensis</name>
    <dbReference type="NCBI Taxonomy" id="2774190"/>
    <lineage>
        <taxon>Bacteria</taxon>
        <taxon>Pseudomonadati</taxon>
        <taxon>Pseudomonadota</taxon>
        <taxon>Alphaproteobacteria</taxon>
        <taxon>Caulobacterales</taxon>
        <taxon>Caulobacteraceae</taxon>
        <taxon>Brevundimonas</taxon>
    </lineage>
</organism>
<feature type="compositionally biased region" description="Basic and acidic residues" evidence="1">
    <location>
        <begin position="46"/>
        <end position="55"/>
    </location>
</feature>
<dbReference type="KEGG" id="bgoe:IFJ75_03555"/>
<evidence type="ECO:0000256" key="1">
    <source>
        <dbReference type="SAM" id="MobiDB-lite"/>
    </source>
</evidence>
<reference evidence="2" key="1">
    <citation type="submission" date="2020-09" db="EMBL/GenBank/DDBJ databases">
        <title>Brevundimonas sp. LVF2 isolated from a puddle in Goettingen, Germany.</title>
        <authorList>
            <person name="Friedrich I."/>
            <person name="Klassen A."/>
            <person name="Hannes N."/>
            <person name="Schneider D."/>
            <person name="Hertel R."/>
            <person name="Daniel R."/>
        </authorList>
    </citation>
    <scope>NUCLEOTIDE SEQUENCE</scope>
    <source>
        <strain evidence="2">LVF2</strain>
    </source>
</reference>
<dbReference type="Proteomes" id="UP000663918">
    <property type="component" value="Chromosome"/>
</dbReference>
<dbReference type="AlphaFoldDB" id="A0A975GVY3"/>
<dbReference type="EMBL" id="CP062222">
    <property type="protein sequence ID" value="QTC92006.1"/>
    <property type="molecule type" value="Genomic_DNA"/>
</dbReference>
<proteinExistence type="predicted"/>
<keyword evidence="3" id="KW-1185">Reference proteome</keyword>
<gene>
    <name evidence="2" type="ORF">IFJ75_03555</name>
</gene>
<sequence>MQTLIVGMGVLILIGALFAMAINPGRTGPTRFTDADADGEPDETPEEKRRGLEGR</sequence>
<evidence type="ECO:0000313" key="2">
    <source>
        <dbReference type="EMBL" id="QTC92006.1"/>
    </source>
</evidence>
<dbReference type="RefSeq" id="WP_207871316.1">
    <property type="nucleotide sequence ID" value="NZ_CP062222.1"/>
</dbReference>
<accession>A0A975GVY3</accession>
<feature type="compositionally biased region" description="Acidic residues" evidence="1">
    <location>
        <begin position="35"/>
        <end position="45"/>
    </location>
</feature>
<feature type="region of interest" description="Disordered" evidence="1">
    <location>
        <begin position="25"/>
        <end position="55"/>
    </location>
</feature>
<evidence type="ECO:0000313" key="3">
    <source>
        <dbReference type="Proteomes" id="UP000663918"/>
    </source>
</evidence>